<sequence>MTVRHGDIFLYGQQNFPTQATESGGAVTDAAREFTAEGKRDGVQKRGSRSHSMKIPKKFHHYIAAPPVAVAIIHSGEKCSFVKIEDHKLTEGWYDVVHAHNLGKDYNLLFAYVGHLEFDLFIFDEKGCEMNYSWSTTLGIQHAGAPIGWNSETALCNTNGSVTLTACPPSSFRAARHALRCALPLIAGPGIQETRDTDLAEDVVRKHENQVGRSRNPTTSGLGDMADLEPTKMVGEESITAGMLQQIHDPFKKLLSEAAHSTYELGETSNPSSKATIRKSEKDPKKRVNKLIHASKENNFRQHKVPT</sequence>
<gene>
    <name evidence="1" type="ORF">Vadar_012126</name>
</gene>
<organism evidence="1 2">
    <name type="scientific">Vaccinium darrowii</name>
    <dbReference type="NCBI Taxonomy" id="229202"/>
    <lineage>
        <taxon>Eukaryota</taxon>
        <taxon>Viridiplantae</taxon>
        <taxon>Streptophyta</taxon>
        <taxon>Embryophyta</taxon>
        <taxon>Tracheophyta</taxon>
        <taxon>Spermatophyta</taxon>
        <taxon>Magnoliopsida</taxon>
        <taxon>eudicotyledons</taxon>
        <taxon>Gunneridae</taxon>
        <taxon>Pentapetalae</taxon>
        <taxon>asterids</taxon>
        <taxon>Ericales</taxon>
        <taxon>Ericaceae</taxon>
        <taxon>Vaccinioideae</taxon>
        <taxon>Vaccinieae</taxon>
        <taxon>Vaccinium</taxon>
    </lineage>
</organism>
<reference evidence="1 2" key="1">
    <citation type="journal article" date="2021" name="Hortic Res">
        <title>High-quality reference genome and annotation aids understanding of berry development for evergreen blueberry (Vaccinium darrowii).</title>
        <authorList>
            <person name="Yu J."/>
            <person name="Hulse-Kemp A.M."/>
            <person name="Babiker E."/>
            <person name="Staton M."/>
        </authorList>
    </citation>
    <scope>NUCLEOTIDE SEQUENCE [LARGE SCALE GENOMIC DNA]</scope>
    <source>
        <strain evidence="2">cv. NJ 8807/NJ 8810</strain>
        <tissue evidence="1">Young leaf</tissue>
    </source>
</reference>
<protein>
    <submittedName>
        <fullName evidence="1">Uncharacterized protein</fullName>
    </submittedName>
</protein>
<accession>A0ACB7YL23</accession>
<dbReference type="Proteomes" id="UP000828048">
    <property type="component" value="Chromosome 11"/>
</dbReference>
<name>A0ACB7YL23_9ERIC</name>
<evidence type="ECO:0000313" key="1">
    <source>
        <dbReference type="EMBL" id="KAH7854291.1"/>
    </source>
</evidence>
<evidence type="ECO:0000313" key="2">
    <source>
        <dbReference type="Proteomes" id="UP000828048"/>
    </source>
</evidence>
<dbReference type="EMBL" id="CM037161">
    <property type="protein sequence ID" value="KAH7854291.1"/>
    <property type="molecule type" value="Genomic_DNA"/>
</dbReference>
<comment type="caution">
    <text evidence="1">The sequence shown here is derived from an EMBL/GenBank/DDBJ whole genome shotgun (WGS) entry which is preliminary data.</text>
</comment>
<keyword evidence="2" id="KW-1185">Reference proteome</keyword>
<proteinExistence type="predicted"/>